<dbReference type="InterPro" id="IPR006091">
    <property type="entry name" value="Acyl-CoA_Oxase/DH_mid-dom"/>
</dbReference>
<keyword evidence="3" id="KW-0285">Flavoprotein</keyword>
<dbReference type="GO" id="GO:0043958">
    <property type="term" value="F:acryloyl-CoA reductase (NADH) activity"/>
    <property type="evidence" value="ECO:0007669"/>
    <property type="project" value="UniProtKB-EC"/>
</dbReference>
<dbReference type="Pfam" id="PF02771">
    <property type="entry name" value="Acyl-CoA_dh_N"/>
    <property type="match status" value="1"/>
</dbReference>
<keyword evidence="4" id="KW-0274">FAD</keyword>
<evidence type="ECO:0000259" key="7">
    <source>
        <dbReference type="Pfam" id="PF02770"/>
    </source>
</evidence>
<evidence type="ECO:0000313" key="9">
    <source>
        <dbReference type="EMBL" id="MPM08526.1"/>
    </source>
</evidence>
<dbReference type="EMBL" id="VSSQ01001459">
    <property type="protein sequence ID" value="MPM08526.1"/>
    <property type="molecule type" value="Genomic_DNA"/>
</dbReference>
<accession>A0A644WX89</accession>
<dbReference type="InterPro" id="IPR036250">
    <property type="entry name" value="AcylCo_DH-like_C"/>
</dbReference>
<evidence type="ECO:0000259" key="6">
    <source>
        <dbReference type="Pfam" id="PF00441"/>
    </source>
</evidence>
<dbReference type="SUPFAM" id="SSF56645">
    <property type="entry name" value="Acyl-CoA dehydrogenase NM domain-like"/>
    <property type="match status" value="1"/>
</dbReference>
<dbReference type="PIRSF" id="PIRSF016578">
    <property type="entry name" value="HsaA"/>
    <property type="match status" value="1"/>
</dbReference>
<name>A0A644WX89_9ZZZZ</name>
<dbReference type="GO" id="GO:0003995">
    <property type="term" value="F:acyl-CoA dehydrogenase activity"/>
    <property type="evidence" value="ECO:0007669"/>
    <property type="project" value="InterPro"/>
</dbReference>
<comment type="caution">
    <text evidence="9">The sequence shown here is derived from an EMBL/GenBank/DDBJ whole genome shotgun (WGS) entry which is preliminary data.</text>
</comment>
<dbReference type="GO" id="GO:0050660">
    <property type="term" value="F:flavin adenine dinucleotide binding"/>
    <property type="evidence" value="ECO:0007669"/>
    <property type="project" value="InterPro"/>
</dbReference>
<comment type="similarity">
    <text evidence="2">Belongs to the acyl-CoA dehydrogenase family.</text>
</comment>
<dbReference type="PROSITE" id="PS00073">
    <property type="entry name" value="ACYL_COA_DH_2"/>
    <property type="match status" value="1"/>
</dbReference>
<feature type="domain" description="Acyl-CoA oxidase/dehydrogenase middle" evidence="7">
    <location>
        <begin position="120"/>
        <end position="217"/>
    </location>
</feature>
<sequence length="379" mass="41100">MDFMLSETQKAVRKLAQDFTETELKPLASQLDRTHNYPKEMLAKMAGIGFTSLNIPEKYGGQGLDNLSKVLVISELAKGCASTAGVIASHTAVNDVLLAHGNESQKKKYLSEAASGKIGAFALTEPDAGSDASGTKTKAEADGSNYIINGTKCFISNMGPHEGDYVVVIARTDPDRGIEGMSAIVVDRDTPGFTLGKTEDKMGLHGADVSELIFEDCRVPRSNLLGAEGMGYQIAITALDSGRIGMAAQALGISEAAIEAAIQYMKERVQFEKPIAEFQGPRWYIADMATRTEAAKALIYEACDALDRKKPASKLMAMCKYYASENAVYVTNKALQLHGGYGYMHDFAIERMYRDARITPLYEGTSEIQKEIIAGEMIQ</sequence>
<evidence type="ECO:0000256" key="3">
    <source>
        <dbReference type="ARBA" id="ARBA00022630"/>
    </source>
</evidence>
<feature type="domain" description="Acyl-CoA dehydrogenase/oxidase N-terminal" evidence="8">
    <location>
        <begin position="6"/>
        <end position="117"/>
    </location>
</feature>
<proteinExistence type="inferred from homology"/>
<evidence type="ECO:0000256" key="4">
    <source>
        <dbReference type="ARBA" id="ARBA00022827"/>
    </source>
</evidence>
<reference evidence="9" key="1">
    <citation type="submission" date="2019-08" db="EMBL/GenBank/DDBJ databases">
        <authorList>
            <person name="Kucharzyk K."/>
            <person name="Murdoch R.W."/>
            <person name="Higgins S."/>
            <person name="Loffler F."/>
        </authorList>
    </citation>
    <scope>NUCLEOTIDE SEQUENCE</scope>
</reference>
<dbReference type="Gene3D" id="2.40.110.10">
    <property type="entry name" value="Butyryl-CoA Dehydrogenase, subunit A, domain 2"/>
    <property type="match status" value="1"/>
</dbReference>
<evidence type="ECO:0000256" key="5">
    <source>
        <dbReference type="ARBA" id="ARBA00023002"/>
    </source>
</evidence>
<dbReference type="InterPro" id="IPR009100">
    <property type="entry name" value="AcylCoA_DH/oxidase_NM_dom_sf"/>
</dbReference>
<dbReference type="InterPro" id="IPR013786">
    <property type="entry name" value="AcylCoA_DH/ox_N"/>
</dbReference>
<dbReference type="SUPFAM" id="SSF47203">
    <property type="entry name" value="Acyl-CoA dehydrogenase C-terminal domain-like"/>
    <property type="match status" value="1"/>
</dbReference>
<dbReference type="InterPro" id="IPR037069">
    <property type="entry name" value="AcylCoA_DH/ox_N_sf"/>
</dbReference>
<dbReference type="PANTHER" id="PTHR43884">
    <property type="entry name" value="ACYL-COA DEHYDROGENASE"/>
    <property type="match status" value="1"/>
</dbReference>
<dbReference type="FunFam" id="1.10.540.10:FF:000002">
    <property type="entry name" value="Acyl-CoA dehydrogenase FadE19"/>
    <property type="match status" value="1"/>
</dbReference>
<dbReference type="FunFam" id="2.40.110.10:FF:000009">
    <property type="entry name" value="Acyl-CoA dehydrogenase"/>
    <property type="match status" value="1"/>
</dbReference>
<dbReference type="EC" id="1.3.1.95" evidence="9"/>
<organism evidence="9">
    <name type="scientific">bioreactor metagenome</name>
    <dbReference type="NCBI Taxonomy" id="1076179"/>
    <lineage>
        <taxon>unclassified sequences</taxon>
        <taxon>metagenomes</taxon>
        <taxon>ecological metagenomes</taxon>
    </lineage>
</organism>
<evidence type="ECO:0000256" key="1">
    <source>
        <dbReference type="ARBA" id="ARBA00001974"/>
    </source>
</evidence>
<keyword evidence="5 9" id="KW-0560">Oxidoreductase</keyword>
<feature type="domain" description="Acyl-CoA dehydrogenase/oxidase C-terminal" evidence="6">
    <location>
        <begin position="229"/>
        <end position="376"/>
    </location>
</feature>
<dbReference type="FunFam" id="1.20.140.10:FF:000004">
    <property type="entry name" value="Acyl-CoA dehydrogenase FadE25"/>
    <property type="match status" value="1"/>
</dbReference>
<dbReference type="Pfam" id="PF02770">
    <property type="entry name" value="Acyl-CoA_dh_M"/>
    <property type="match status" value="1"/>
</dbReference>
<dbReference type="PANTHER" id="PTHR43884:SF12">
    <property type="entry name" value="ISOVALERYL-COA DEHYDROGENASE, MITOCHONDRIAL-RELATED"/>
    <property type="match status" value="1"/>
</dbReference>
<dbReference type="InterPro" id="IPR046373">
    <property type="entry name" value="Acyl-CoA_Oxase/DH_mid-dom_sf"/>
</dbReference>
<dbReference type="Gene3D" id="1.20.140.10">
    <property type="entry name" value="Butyryl-CoA Dehydrogenase, subunit A, domain 3"/>
    <property type="match status" value="1"/>
</dbReference>
<evidence type="ECO:0000259" key="8">
    <source>
        <dbReference type="Pfam" id="PF02771"/>
    </source>
</evidence>
<gene>
    <name evidence="9" type="primary">acrC_2</name>
    <name evidence="9" type="ORF">SDC9_54839</name>
</gene>
<dbReference type="Gene3D" id="1.10.540.10">
    <property type="entry name" value="Acyl-CoA dehydrogenase/oxidase, N-terminal domain"/>
    <property type="match status" value="1"/>
</dbReference>
<comment type="cofactor">
    <cofactor evidence="1">
        <name>FAD</name>
        <dbReference type="ChEBI" id="CHEBI:57692"/>
    </cofactor>
</comment>
<dbReference type="AlphaFoldDB" id="A0A644WX89"/>
<protein>
    <submittedName>
        <fullName evidence="9">Acryloyl-CoA reductase (NADH)</fullName>
        <ecNumber evidence="9">1.3.1.95</ecNumber>
    </submittedName>
</protein>
<dbReference type="Pfam" id="PF00441">
    <property type="entry name" value="Acyl-CoA_dh_1"/>
    <property type="match status" value="1"/>
</dbReference>
<dbReference type="InterPro" id="IPR006089">
    <property type="entry name" value="Acyl-CoA_DH_CS"/>
</dbReference>
<evidence type="ECO:0000256" key="2">
    <source>
        <dbReference type="ARBA" id="ARBA00009347"/>
    </source>
</evidence>
<dbReference type="PROSITE" id="PS00072">
    <property type="entry name" value="ACYL_COA_DH_1"/>
    <property type="match status" value="1"/>
</dbReference>
<dbReference type="InterPro" id="IPR009075">
    <property type="entry name" value="AcylCo_DH/oxidase_C"/>
</dbReference>